<keyword evidence="2" id="KW-0378">Hydrolase</keyword>
<dbReference type="RefSeq" id="WP_203926629.1">
    <property type="nucleotide sequence ID" value="NZ_BOPH01000020.1"/>
</dbReference>
<dbReference type="GO" id="GO:0006508">
    <property type="term" value="P:proteolysis"/>
    <property type="evidence" value="ECO:0007669"/>
    <property type="project" value="UniProtKB-KW"/>
</dbReference>
<dbReference type="AlphaFoldDB" id="A0A8J4ECA2"/>
<evidence type="ECO:0000256" key="2">
    <source>
        <dbReference type="RuleBase" id="RU363034"/>
    </source>
</evidence>
<evidence type="ECO:0000256" key="4">
    <source>
        <dbReference type="SAM" id="SignalP"/>
    </source>
</evidence>
<dbReference type="InterPro" id="IPR009003">
    <property type="entry name" value="Peptidase_S1_PA"/>
</dbReference>
<evidence type="ECO:0000256" key="3">
    <source>
        <dbReference type="SAM" id="MobiDB-lite"/>
    </source>
</evidence>
<dbReference type="PROSITE" id="PS00135">
    <property type="entry name" value="TRYPSIN_SER"/>
    <property type="match status" value="1"/>
</dbReference>
<dbReference type="SUPFAM" id="SSF50494">
    <property type="entry name" value="Trypsin-like serine proteases"/>
    <property type="match status" value="1"/>
</dbReference>
<feature type="chain" id="PRO_5035261085" evidence="4">
    <location>
        <begin position="29"/>
        <end position="324"/>
    </location>
</feature>
<dbReference type="Gene3D" id="2.40.10.10">
    <property type="entry name" value="Trypsin-like serine proteases"/>
    <property type="match status" value="1"/>
</dbReference>
<accession>A0A8J4ECA2</accession>
<feature type="domain" description="Peptidase S1" evidence="5">
    <location>
        <begin position="54"/>
        <end position="310"/>
    </location>
</feature>
<keyword evidence="2 6" id="KW-0645">Protease</keyword>
<dbReference type="InterPro" id="IPR001314">
    <property type="entry name" value="Peptidase_S1A"/>
</dbReference>
<gene>
    <name evidence="6" type="ORF">Voc01_015740</name>
</gene>
<dbReference type="PANTHER" id="PTHR24253">
    <property type="entry name" value="TRANSMEMBRANE PROTEASE SERINE"/>
    <property type="match status" value="1"/>
</dbReference>
<dbReference type="FunFam" id="2.40.10.10:FF:000068">
    <property type="entry name" value="transmembrane protease serine 2"/>
    <property type="match status" value="1"/>
</dbReference>
<keyword evidence="4" id="KW-0732">Signal</keyword>
<dbReference type="SMART" id="SM00020">
    <property type="entry name" value="Tryp_SPc"/>
    <property type="match status" value="1"/>
</dbReference>
<dbReference type="Proteomes" id="UP000635606">
    <property type="component" value="Unassembled WGS sequence"/>
</dbReference>
<dbReference type="CDD" id="cd00190">
    <property type="entry name" value="Tryp_SPc"/>
    <property type="match status" value="1"/>
</dbReference>
<feature type="signal peptide" evidence="4">
    <location>
        <begin position="1"/>
        <end position="28"/>
    </location>
</feature>
<keyword evidence="7" id="KW-1185">Reference proteome</keyword>
<dbReference type="EMBL" id="BOPH01000020">
    <property type="protein sequence ID" value="GIJ66657.1"/>
    <property type="molecule type" value="Genomic_DNA"/>
</dbReference>
<dbReference type="InterPro" id="IPR001254">
    <property type="entry name" value="Trypsin_dom"/>
</dbReference>
<organism evidence="6 7">
    <name type="scientific">Virgisporangium ochraceum</name>
    <dbReference type="NCBI Taxonomy" id="65505"/>
    <lineage>
        <taxon>Bacteria</taxon>
        <taxon>Bacillati</taxon>
        <taxon>Actinomycetota</taxon>
        <taxon>Actinomycetes</taxon>
        <taxon>Micromonosporales</taxon>
        <taxon>Micromonosporaceae</taxon>
        <taxon>Virgisporangium</taxon>
    </lineage>
</organism>
<name>A0A8J4ECA2_9ACTN</name>
<proteinExistence type="predicted"/>
<reference evidence="6" key="1">
    <citation type="submission" date="2021-01" db="EMBL/GenBank/DDBJ databases">
        <title>Whole genome shotgun sequence of Virgisporangium ochraceum NBRC 16418.</title>
        <authorList>
            <person name="Komaki H."/>
            <person name="Tamura T."/>
        </authorList>
    </citation>
    <scope>NUCLEOTIDE SEQUENCE</scope>
    <source>
        <strain evidence="6">NBRC 16418</strain>
    </source>
</reference>
<evidence type="ECO:0000313" key="7">
    <source>
        <dbReference type="Proteomes" id="UP000635606"/>
    </source>
</evidence>
<dbReference type="Pfam" id="PF00089">
    <property type="entry name" value="Trypsin"/>
    <property type="match status" value="1"/>
</dbReference>
<protein>
    <submittedName>
        <fullName evidence="6">Serine protease</fullName>
    </submittedName>
</protein>
<dbReference type="InterPro" id="IPR018114">
    <property type="entry name" value="TRYPSIN_HIS"/>
</dbReference>
<evidence type="ECO:0000313" key="6">
    <source>
        <dbReference type="EMBL" id="GIJ66657.1"/>
    </source>
</evidence>
<dbReference type="InterPro" id="IPR043504">
    <property type="entry name" value="Peptidase_S1_PA_chymotrypsin"/>
</dbReference>
<evidence type="ECO:0000256" key="1">
    <source>
        <dbReference type="ARBA" id="ARBA00023157"/>
    </source>
</evidence>
<dbReference type="PANTHER" id="PTHR24253:SF153">
    <property type="entry name" value="SERINE PROTEASE HEPSIN"/>
    <property type="match status" value="1"/>
</dbReference>
<comment type="caution">
    <text evidence="6">The sequence shown here is derived from an EMBL/GenBank/DDBJ whole genome shotgun (WGS) entry which is preliminary data.</text>
</comment>
<keyword evidence="1" id="KW-1015">Disulfide bond</keyword>
<evidence type="ECO:0000259" key="5">
    <source>
        <dbReference type="PROSITE" id="PS50240"/>
    </source>
</evidence>
<dbReference type="FunFam" id="2.40.10.10:FF:000002">
    <property type="entry name" value="Transmembrane protease serine"/>
    <property type="match status" value="1"/>
</dbReference>
<feature type="compositionally biased region" description="Polar residues" evidence="3">
    <location>
        <begin position="187"/>
        <end position="197"/>
    </location>
</feature>
<dbReference type="InterPro" id="IPR033116">
    <property type="entry name" value="TRYPSIN_SER"/>
</dbReference>
<keyword evidence="2" id="KW-0720">Serine protease</keyword>
<dbReference type="GO" id="GO:0004252">
    <property type="term" value="F:serine-type endopeptidase activity"/>
    <property type="evidence" value="ECO:0007669"/>
    <property type="project" value="InterPro"/>
</dbReference>
<sequence length="324" mass="33758">MRGRITATLVAALAVGAMVLVPSLPAQAAEKRLPIKTGPKGLERIPGSGPSSRIVGGTPVSDGVYPFQAALLYEPGGTNDYQRQFCGGSLISPWYVLTAAHCVEFFGDEPDQVPLEDLRVVVGRTVLTSSQGERREAFGVAIHPQWNPDTFSHDVAIIALSAPVTTVTPVLLVTPGTDTLERPGTRPTVTGWGNTIAQPVGPGAGSGVSNFPDRMQQAKVPIVSRPECRTAYGAVDVDVDETMLCAGLTNRDSCQGDSGGPLFFKATGSPDFIQLGITSWGFGCGATGFPGVYTRLGNEEVGDFVLEMTGGVPVTTAPDASAVA</sequence>
<dbReference type="PRINTS" id="PR00722">
    <property type="entry name" value="CHYMOTRYPSIN"/>
</dbReference>
<dbReference type="PROSITE" id="PS00134">
    <property type="entry name" value="TRYPSIN_HIS"/>
    <property type="match status" value="1"/>
</dbReference>
<dbReference type="PROSITE" id="PS50240">
    <property type="entry name" value="TRYPSIN_DOM"/>
    <property type="match status" value="1"/>
</dbReference>
<feature type="region of interest" description="Disordered" evidence="3">
    <location>
        <begin position="178"/>
        <end position="198"/>
    </location>
</feature>